<dbReference type="EMBL" id="CP076132">
    <property type="protein sequence ID" value="QWG00339.1"/>
    <property type="molecule type" value="Genomic_DNA"/>
</dbReference>
<name>A0AAX1MYF9_9BACT</name>
<dbReference type="Pfam" id="PF14121">
    <property type="entry name" value="Porin_10"/>
    <property type="match status" value="1"/>
</dbReference>
<evidence type="ECO:0000256" key="1">
    <source>
        <dbReference type="SAM" id="SignalP"/>
    </source>
</evidence>
<dbReference type="Proteomes" id="UP000678679">
    <property type="component" value="Chromosome 1"/>
</dbReference>
<organism evidence="2 3">
    <name type="scientific">Flammeovirga yaeyamensis</name>
    <dbReference type="NCBI Taxonomy" id="367791"/>
    <lineage>
        <taxon>Bacteria</taxon>
        <taxon>Pseudomonadati</taxon>
        <taxon>Bacteroidota</taxon>
        <taxon>Cytophagia</taxon>
        <taxon>Cytophagales</taxon>
        <taxon>Flammeovirgaceae</taxon>
        <taxon>Flammeovirga</taxon>
    </lineage>
</organism>
<reference evidence="2 3" key="1">
    <citation type="submission" date="2021-05" db="EMBL/GenBank/DDBJ databases">
        <title>Comparative genomic studies on the polysaccharide-degrading batcterial strains of the Flammeovirga genus.</title>
        <authorList>
            <person name="Zewei F."/>
            <person name="Zheng Z."/>
            <person name="Yu L."/>
            <person name="Ruyue G."/>
            <person name="Yanhong M."/>
            <person name="Yuanyuan C."/>
            <person name="Jingyan G."/>
            <person name="Wenjun H."/>
        </authorList>
    </citation>
    <scope>NUCLEOTIDE SEQUENCE [LARGE SCALE GENOMIC DNA]</scope>
    <source>
        <strain evidence="2 3">NBRC:100898</strain>
    </source>
</reference>
<accession>A0AAX1MYF9</accession>
<evidence type="ECO:0000313" key="3">
    <source>
        <dbReference type="Proteomes" id="UP000678679"/>
    </source>
</evidence>
<dbReference type="AlphaFoldDB" id="A0AAX1MYF9"/>
<dbReference type="KEGG" id="fya:KMW28_11820"/>
<dbReference type="InterPro" id="IPR025631">
    <property type="entry name" value="Porin_10"/>
</dbReference>
<sequence length="677" mass="78552">MKRIVYILLSFILLSHLSYAQNDDQDKEVDAVEGQEPNKDGVTLEQDSSWLKGPQTTWYLTKDDFYKIHFEEHVMDSSYTHLHRYDVHGQKGYVHQTLGNNASALRSYWDQPVNHLRQSMGITAFDPYALDLDTWQYYNAYVPVTDFNGVVGQDNRGKIGGQIGRNIDPYWAAGLYFQRYSEPYIIGRDKISNSYNGQVHTAFGLNTRYESEDNKYKLMASFYQYFHEGPESGGLAMKQLVTGDQTPDDLFALGRGQLTNYFPDGVSSFKWYTNYQLYHQYALVDSARLQVFHEFNRNQYRYSYANSESTISTNRLYYDQFNDHTYDYVTSLDNNAGFQPGYQPPVDTNYEYGSKPLVGYKQEYIDNKAGVKSRLGPTFWSGYIQHRFYRYQQQNSDDYTPIPMDQQLFLGGDVELLLPNKLGALTGHAEYDVLKGNIFNIDAEVKSKYLNAGFVLQNTLAPMFAQQFASVFMSWQNDMNPIARQQIHIAPQLPLGEKGNFQVFGELNNIGNYIYYDKYARPVQLSDNITYSRYGTKFKLRLGPIQQIAQAVYTVNNNQEVMPTPDVFFTYELSYFKEFKNGMMSLYTGFDTRYIASYYGYAFNPVTQQFHVQNDYKTEGNFNLDFFVNFKMRRCMAFIRLSDLMNLADARSGYWATPGYMGPGFGFSYGVRWLMFE</sequence>
<keyword evidence="3" id="KW-1185">Reference proteome</keyword>
<keyword evidence="1" id="KW-0732">Signal</keyword>
<protein>
    <submittedName>
        <fullName evidence="2">Porin</fullName>
    </submittedName>
</protein>
<evidence type="ECO:0000313" key="2">
    <source>
        <dbReference type="EMBL" id="QWG00339.1"/>
    </source>
</evidence>
<proteinExistence type="predicted"/>
<feature type="chain" id="PRO_5043421260" evidence="1">
    <location>
        <begin position="21"/>
        <end position="677"/>
    </location>
</feature>
<feature type="signal peptide" evidence="1">
    <location>
        <begin position="1"/>
        <end position="20"/>
    </location>
</feature>
<dbReference type="RefSeq" id="WP_169663243.1">
    <property type="nucleotide sequence ID" value="NZ_CP076132.1"/>
</dbReference>
<gene>
    <name evidence="2" type="ORF">KMW28_11820</name>
</gene>